<dbReference type="Proteomes" id="UP000054630">
    <property type="component" value="Unassembled WGS sequence"/>
</dbReference>
<organism evidence="1 2">
    <name type="scientific">Trichinella nelsoni</name>
    <dbReference type="NCBI Taxonomy" id="6336"/>
    <lineage>
        <taxon>Eukaryota</taxon>
        <taxon>Metazoa</taxon>
        <taxon>Ecdysozoa</taxon>
        <taxon>Nematoda</taxon>
        <taxon>Enoplea</taxon>
        <taxon>Dorylaimia</taxon>
        <taxon>Trichinellida</taxon>
        <taxon>Trichinellidae</taxon>
        <taxon>Trichinella</taxon>
    </lineage>
</organism>
<dbReference type="AlphaFoldDB" id="A0A0V0SDV0"/>
<sequence>MEKRLLCKSKLASDFGSCCQTKVEPKKRFSTLTPAPYCLPISIQERVRQTSWPPLNSLLG</sequence>
<proteinExistence type="predicted"/>
<keyword evidence="2" id="KW-1185">Reference proteome</keyword>
<comment type="caution">
    <text evidence="1">The sequence shown here is derived from an EMBL/GenBank/DDBJ whole genome shotgun (WGS) entry which is preliminary data.</text>
</comment>
<accession>A0A0V0SDV0</accession>
<protein>
    <submittedName>
        <fullName evidence="1">Uncharacterized protein</fullName>
    </submittedName>
</protein>
<evidence type="ECO:0000313" key="1">
    <source>
        <dbReference type="EMBL" id="KRX24953.1"/>
    </source>
</evidence>
<gene>
    <name evidence="1" type="ORF">T07_12264</name>
</gene>
<name>A0A0V0SDV0_9BILA</name>
<reference evidence="1 2" key="1">
    <citation type="submission" date="2015-01" db="EMBL/GenBank/DDBJ databases">
        <title>Evolution of Trichinella species and genotypes.</title>
        <authorList>
            <person name="Korhonen P.K."/>
            <person name="Edoardo P."/>
            <person name="Giuseppe L.R."/>
            <person name="Gasser R.B."/>
        </authorList>
    </citation>
    <scope>NUCLEOTIDE SEQUENCE [LARGE SCALE GENOMIC DNA]</scope>
    <source>
        <strain evidence="1">ISS37</strain>
    </source>
</reference>
<evidence type="ECO:0000313" key="2">
    <source>
        <dbReference type="Proteomes" id="UP000054630"/>
    </source>
</evidence>
<dbReference type="EMBL" id="JYDL01000014">
    <property type="protein sequence ID" value="KRX24953.1"/>
    <property type="molecule type" value="Genomic_DNA"/>
</dbReference>